<dbReference type="InterPro" id="IPR008335">
    <property type="entry name" value="Mopterin_OxRdtase_euk"/>
</dbReference>
<evidence type="ECO:0000256" key="3">
    <source>
        <dbReference type="ARBA" id="ARBA00022723"/>
    </source>
</evidence>
<feature type="domain" description="Oxidoreductase molybdopterin-binding" evidence="6">
    <location>
        <begin position="91"/>
        <end position="254"/>
    </location>
</feature>
<organism evidence="8 9">
    <name type="scientific">Pelagibacterium luteolum</name>
    <dbReference type="NCBI Taxonomy" id="440168"/>
    <lineage>
        <taxon>Bacteria</taxon>
        <taxon>Pseudomonadati</taxon>
        <taxon>Pseudomonadota</taxon>
        <taxon>Alphaproteobacteria</taxon>
        <taxon>Hyphomicrobiales</taxon>
        <taxon>Devosiaceae</taxon>
        <taxon>Pelagibacterium</taxon>
    </lineage>
</organism>
<feature type="region of interest" description="Disordered" evidence="5">
    <location>
        <begin position="361"/>
        <end position="394"/>
    </location>
</feature>
<keyword evidence="9" id="KW-1185">Reference proteome</keyword>
<dbReference type="GO" id="GO:0006790">
    <property type="term" value="P:sulfur compound metabolic process"/>
    <property type="evidence" value="ECO:0007669"/>
    <property type="project" value="TreeGrafter"/>
</dbReference>
<comment type="cofactor">
    <cofactor evidence="1">
        <name>Mo-molybdopterin</name>
        <dbReference type="ChEBI" id="CHEBI:71302"/>
    </cofactor>
</comment>
<accession>A0A1G7XBN5</accession>
<sequence>MEKIDLRRRHLLAGTAGAAALMASGVRVSAQEADAGPLPEYVEFKDADALIIHSNNTIETKRDVFGVQPITSEHQLYVRNNVTPPDESIVADRDAWEVSIEGVANPGSVTVGDLKRMGVETVAMVLQCSGNGRAFFEHETSGTQWQTGAAGCVLWTGVPLRTVVENMGGVADGAQFVTGTGGEEIPEGPNAADVMVERSVPLDVLDSILLAWDMNGEPISLAHGGPLRMIVPGFTGVNNVKYIKRVAMTEVETDALIQSQRYRLVPLGESGSPEFPSVWQMEVKSWITGPLEDAASGMHQITGLAFGGINAIDSVEVSLDDGETWEDAQFVAPDLGRYAWRPFVLAKDLAPGSYRIVSRATDSEGNQQPEATEPNQSGYNHNGWRAPGVDVTIS</sequence>
<dbReference type="STRING" id="440168.SAMN04487974_1099"/>
<evidence type="ECO:0000313" key="8">
    <source>
        <dbReference type="EMBL" id="SDG81554.1"/>
    </source>
</evidence>
<dbReference type="InterPro" id="IPR036374">
    <property type="entry name" value="OxRdtase_Mopterin-bd_sf"/>
</dbReference>
<dbReference type="GO" id="GO:0030151">
    <property type="term" value="F:molybdenum ion binding"/>
    <property type="evidence" value="ECO:0007669"/>
    <property type="project" value="InterPro"/>
</dbReference>
<dbReference type="EMBL" id="FNCS01000009">
    <property type="protein sequence ID" value="SDG81554.1"/>
    <property type="molecule type" value="Genomic_DNA"/>
</dbReference>
<dbReference type="SUPFAM" id="SSF56524">
    <property type="entry name" value="Oxidoreductase molybdopterin-binding domain"/>
    <property type="match status" value="1"/>
</dbReference>
<dbReference type="SUPFAM" id="SSF81296">
    <property type="entry name" value="E set domains"/>
    <property type="match status" value="1"/>
</dbReference>
<dbReference type="InterPro" id="IPR000572">
    <property type="entry name" value="OxRdtase_Mopterin-bd_dom"/>
</dbReference>
<dbReference type="RefSeq" id="WP_090597302.1">
    <property type="nucleotide sequence ID" value="NZ_FNCS01000009.1"/>
</dbReference>
<dbReference type="Gene3D" id="2.60.40.650">
    <property type="match status" value="1"/>
</dbReference>
<dbReference type="PRINTS" id="PR00407">
    <property type="entry name" value="EUMOPTERIN"/>
</dbReference>
<dbReference type="GO" id="GO:0043546">
    <property type="term" value="F:molybdopterin cofactor binding"/>
    <property type="evidence" value="ECO:0007669"/>
    <property type="project" value="TreeGrafter"/>
</dbReference>
<dbReference type="GO" id="GO:0020037">
    <property type="term" value="F:heme binding"/>
    <property type="evidence" value="ECO:0007669"/>
    <property type="project" value="TreeGrafter"/>
</dbReference>
<dbReference type="Pfam" id="PF03404">
    <property type="entry name" value="Mo-co_dimer"/>
    <property type="match status" value="1"/>
</dbReference>
<dbReference type="InterPro" id="IPR005066">
    <property type="entry name" value="MoCF_OxRdtse_dimer"/>
</dbReference>
<dbReference type="InterPro" id="IPR006311">
    <property type="entry name" value="TAT_signal"/>
</dbReference>
<dbReference type="InterPro" id="IPR014756">
    <property type="entry name" value="Ig_E-set"/>
</dbReference>
<evidence type="ECO:0000256" key="5">
    <source>
        <dbReference type="SAM" id="MobiDB-lite"/>
    </source>
</evidence>
<reference evidence="8 9" key="1">
    <citation type="submission" date="2016-10" db="EMBL/GenBank/DDBJ databases">
        <authorList>
            <person name="de Groot N.N."/>
        </authorList>
    </citation>
    <scope>NUCLEOTIDE SEQUENCE [LARGE SCALE GENOMIC DNA]</scope>
    <source>
        <strain evidence="8 9">CGMCC 1.10267</strain>
    </source>
</reference>
<name>A0A1G7XBN5_9HYPH</name>
<dbReference type="Proteomes" id="UP000199495">
    <property type="component" value="Unassembled WGS sequence"/>
</dbReference>
<evidence type="ECO:0000259" key="6">
    <source>
        <dbReference type="Pfam" id="PF00174"/>
    </source>
</evidence>
<evidence type="ECO:0000259" key="7">
    <source>
        <dbReference type="Pfam" id="PF03404"/>
    </source>
</evidence>
<dbReference type="PANTHER" id="PTHR19372">
    <property type="entry name" value="SULFITE REDUCTASE"/>
    <property type="match status" value="1"/>
</dbReference>
<feature type="compositionally biased region" description="Polar residues" evidence="5">
    <location>
        <begin position="363"/>
        <end position="380"/>
    </location>
</feature>
<protein>
    <submittedName>
        <fullName evidence="8">Sulfite oxidase</fullName>
    </submittedName>
</protein>
<proteinExistence type="predicted"/>
<evidence type="ECO:0000313" key="9">
    <source>
        <dbReference type="Proteomes" id="UP000199495"/>
    </source>
</evidence>
<evidence type="ECO:0000256" key="2">
    <source>
        <dbReference type="ARBA" id="ARBA00022505"/>
    </source>
</evidence>
<dbReference type="GO" id="GO:0008482">
    <property type="term" value="F:sulfite oxidase activity"/>
    <property type="evidence" value="ECO:0007669"/>
    <property type="project" value="TreeGrafter"/>
</dbReference>
<evidence type="ECO:0000256" key="1">
    <source>
        <dbReference type="ARBA" id="ARBA00001924"/>
    </source>
</evidence>
<dbReference type="OrthoDB" id="9778777at2"/>
<dbReference type="PROSITE" id="PS51318">
    <property type="entry name" value="TAT"/>
    <property type="match status" value="1"/>
</dbReference>
<evidence type="ECO:0000256" key="4">
    <source>
        <dbReference type="ARBA" id="ARBA00023002"/>
    </source>
</evidence>
<dbReference type="CDD" id="cd02110">
    <property type="entry name" value="SO_family_Moco_dimer"/>
    <property type="match status" value="1"/>
</dbReference>
<dbReference type="Gene3D" id="3.90.420.10">
    <property type="entry name" value="Oxidoreductase, molybdopterin-binding domain"/>
    <property type="match status" value="1"/>
</dbReference>
<feature type="domain" description="Moybdenum cofactor oxidoreductase dimerisation" evidence="7">
    <location>
        <begin position="278"/>
        <end position="384"/>
    </location>
</feature>
<dbReference type="PANTHER" id="PTHR19372:SF7">
    <property type="entry name" value="SULFITE OXIDASE, MITOCHONDRIAL"/>
    <property type="match status" value="1"/>
</dbReference>
<dbReference type="AlphaFoldDB" id="A0A1G7XBN5"/>
<dbReference type="Pfam" id="PF00174">
    <property type="entry name" value="Oxidored_molyb"/>
    <property type="match status" value="1"/>
</dbReference>
<keyword evidence="2" id="KW-0500">Molybdenum</keyword>
<keyword evidence="3" id="KW-0479">Metal-binding</keyword>
<gene>
    <name evidence="8" type="ORF">SAMN04487974_1099</name>
</gene>
<keyword evidence="4" id="KW-0560">Oxidoreductase</keyword>